<comment type="caution">
    <text evidence="5">The sequence shown here is derived from an EMBL/GenBank/DDBJ whole genome shotgun (WGS) entry which is preliminary data.</text>
</comment>
<evidence type="ECO:0000256" key="4">
    <source>
        <dbReference type="SAM" id="MobiDB-lite"/>
    </source>
</evidence>
<dbReference type="SUPFAM" id="SSF48403">
    <property type="entry name" value="Ankyrin repeat"/>
    <property type="match status" value="1"/>
</dbReference>
<proteinExistence type="predicted"/>
<feature type="repeat" description="ANK" evidence="3">
    <location>
        <begin position="459"/>
        <end position="491"/>
    </location>
</feature>
<dbReference type="Pfam" id="PF12796">
    <property type="entry name" value="Ank_2"/>
    <property type="match status" value="1"/>
</dbReference>
<name>A0AAN7C3E9_9PEZI</name>
<evidence type="ECO:0000256" key="3">
    <source>
        <dbReference type="PROSITE-ProRule" id="PRU00023"/>
    </source>
</evidence>
<keyword evidence="2 3" id="KW-0040">ANK repeat</keyword>
<dbReference type="InterPro" id="IPR002110">
    <property type="entry name" value="Ankyrin_rpt"/>
</dbReference>
<dbReference type="InterPro" id="IPR036770">
    <property type="entry name" value="Ankyrin_rpt-contain_sf"/>
</dbReference>
<sequence length="948" mass="105001">MSLLRGRRKRRNGRLKLIRPELVSFVSLSKQSQTEAVPGGESDTVFTIATSVGSEISSYLAGRCPDRADFSILAKKAILWPQDRIVDGSDSELLVLPIHRDDGDGQSLGYLIFPKNVLMFWAEEPWEIHIASNGEDLDVGRLYILGNIGVYPTITTRYWGKFFVEAFDEFIGIAAANRALSKNWSESYSAAPDLPNQEVTDDDTFIESEYHFALLLTDVEAKAEREEPSDTYSEKTELPKLIGEQAACQTENIRNFSSLTTSTCALTCAEVSRIFYLTRELFYGARYFSAIPQAYQAKIVEHVTKIATNCTHPTPIRAHAVLELAICRLSGFGVDRDVDKGLEWLRNADHGAQAVVRRLHRAYGRMYAESMAGIECLIRDARYGSYWAFEELMDQDQPLYEKTLRDAVFHHPTAGDAPQHYQNVPGSDAQLFWAAAMTGQVDIVRYLVSERVSVETRHNGQTPPHTAVLHGEKDVLEFLLQNGANVHALTSDKGMSVMYLLSWTPKPVGTELFMLDELHRRLGDVTGGSGRFGKMVQPIHIAALNSRVKALERLIELGADPTIPIGEDITPCIRGYPRHADWKPEIVEDLIHSESISDQARVSIKRLTPAGIALARYDMLCPTEVLAMLRILILAQTAPKSNNNNIPASSVKRLYTLPSRKPTVFHLLPCHFPLLETGILDYLLERCATPSLSAVDLINLSDADGDTPLHYTALFSGSNNTRAVDRLLRLGAEPGARNVHGLTPGTIRAWAHVCRAKETMAAAVQGRDAGVRWGTKTIQFGIPPRPRPSPAPYIAPSPTRPGPPPPPVAATASASTSFGSSTFEPSDSEMSISDDGDVYWRGHYNGGCSTTYLRLRDAGEGPGEEPVVKIMGQLLRGAKVEEVWDLHAGRWVKLKEGTKAQLVTEADIRADFYSEQVRVQNECDLSSVFDRSRRCRDGEDTELCKSLP</sequence>
<keyword evidence="6" id="KW-1185">Reference proteome</keyword>
<dbReference type="EMBL" id="MU860341">
    <property type="protein sequence ID" value="KAK4234673.1"/>
    <property type="molecule type" value="Genomic_DNA"/>
</dbReference>
<organism evidence="5 6">
    <name type="scientific">Achaetomium macrosporum</name>
    <dbReference type="NCBI Taxonomy" id="79813"/>
    <lineage>
        <taxon>Eukaryota</taxon>
        <taxon>Fungi</taxon>
        <taxon>Dikarya</taxon>
        <taxon>Ascomycota</taxon>
        <taxon>Pezizomycotina</taxon>
        <taxon>Sordariomycetes</taxon>
        <taxon>Sordariomycetidae</taxon>
        <taxon>Sordariales</taxon>
        <taxon>Chaetomiaceae</taxon>
        <taxon>Achaetomium</taxon>
    </lineage>
</organism>
<dbReference type="PANTHER" id="PTHR24171">
    <property type="entry name" value="ANKYRIN REPEAT DOMAIN-CONTAINING PROTEIN 39-RELATED"/>
    <property type="match status" value="1"/>
</dbReference>
<dbReference type="Gene3D" id="1.25.40.20">
    <property type="entry name" value="Ankyrin repeat-containing domain"/>
    <property type="match status" value="2"/>
</dbReference>
<feature type="region of interest" description="Disordered" evidence="4">
    <location>
        <begin position="778"/>
        <end position="832"/>
    </location>
</feature>
<dbReference type="PROSITE" id="PS50297">
    <property type="entry name" value="ANK_REP_REGION"/>
    <property type="match status" value="2"/>
</dbReference>
<feature type="compositionally biased region" description="Pro residues" evidence="4">
    <location>
        <begin position="783"/>
        <end position="808"/>
    </location>
</feature>
<dbReference type="AlphaFoldDB" id="A0AAN7C3E9"/>
<feature type="repeat" description="ANK" evidence="3">
    <location>
        <begin position="704"/>
        <end position="739"/>
    </location>
</feature>
<dbReference type="PANTHER" id="PTHR24171:SF9">
    <property type="entry name" value="ANKYRIN REPEAT DOMAIN-CONTAINING PROTEIN 39"/>
    <property type="match status" value="1"/>
</dbReference>
<evidence type="ECO:0000313" key="6">
    <source>
        <dbReference type="Proteomes" id="UP001303760"/>
    </source>
</evidence>
<keyword evidence="1" id="KW-0677">Repeat</keyword>
<dbReference type="Pfam" id="PF00023">
    <property type="entry name" value="Ank"/>
    <property type="match status" value="1"/>
</dbReference>
<feature type="compositionally biased region" description="Low complexity" evidence="4">
    <location>
        <begin position="809"/>
        <end position="822"/>
    </location>
</feature>
<dbReference type="PROSITE" id="PS50088">
    <property type="entry name" value="ANK_REPEAT"/>
    <property type="match status" value="2"/>
</dbReference>
<dbReference type="Proteomes" id="UP001303760">
    <property type="component" value="Unassembled WGS sequence"/>
</dbReference>
<evidence type="ECO:0000256" key="1">
    <source>
        <dbReference type="ARBA" id="ARBA00022737"/>
    </source>
</evidence>
<dbReference type="SMART" id="SM00248">
    <property type="entry name" value="ANK"/>
    <property type="match status" value="4"/>
</dbReference>
<evidence type="ECO:0008006" key="7">
    <source>
        <dbReference type="Google" id="ProtNLM"/>
    </source>
</evidence>
<reference evidence="5" key="1">
    <citation type="journal article" date="2023" name="Mol. Phylogenet. Evol.">
        <title>Genome-scale phylogeny and comparative genomics of the fungal order Sordariales.</title>
        <authorList>
            <person name="Hensen N."/>
            <person name="Bonometti L."/>
            <person name="Westerberg I."/>
            <person name="Brannstrom I.O."/>
            <person name="Guillou S."/>
            <person name="Cros-Aarteil S."/>
            <person name="Calhoun S."/>
            <person name="Haridas S."/>
            <person name="Kuo A."/>
            <person name="Mondo S."/>
            <person name="Pangilinan J."/>
            <person name="Riley R."/>
            <person name="LaButti K."/>
            <person name="Andreopoulos B."/>
            <person name="Lipzen A."/>
            <person name="Chen C."/>
            <person name="Yan M."/>
            <person name="Daum C."/>
            <person name="Ng V."/>
            <person name="Clum A."/>
            <person name="Steindorff A."/>
            <person name="Ohm R.A."/>
            <person name="Martin F."/>
            <person name="Silar P."/>
            <person name="Natvig D.O."/>
            <person name="Lalanne C."/>
            <person name="Gautier V."/>
            <person name="Ament-Velasquez S.L."/>
            <person name="Kruys A."/>
            <person name="Hutchinson M.I."/>
            <person name="Powell A.J."/>
            <person name="Barry K."/>
            <person name="Miller A.N."/>
            <person name="Grigoriev I.V."/>
            <person name="Debuchy R."/>
            <person name="Gladieux P."/>
            <person name="Hiltunen Thoren M."/>
            <person name="Johannesson H."/>
        </authorList>
    </citation>
    <scope>NUCLEOTIDE SEQUENCE</scope>
    <source>
        <strain evidence="5">CBS 532.94</strain>
    </source>
</reference>
<evidence type="ECO:0000256" key="2">
    <source>
        <dbReference type="ARBA" id="ARBA00023043"/>
    </source>
</evidence>
<protein>
    <recommendedName>
        <fullName evidence="7">Ankyrin</fullName>
    </recommendedName>
</protein>
<evidence type="ECO:0000313" key="5">
    <source>
        <dbReference type="EMBL" id="KAK4234673.1"/>
    </source>
</evidence>
<gene>
    <name evidence="5" type="ORF">C8A03DRAFT_37545</name>
</gene>
<reference evidence="5" key="2">
    <citation type="submission" date="2023-05" db="EMBL/GenBank/DDBJ databases">
        <authorList>
            <consortium name="Lawrence Berkeley National Laboratory"/>
            <person name="Steindorff A."/>
            <person name="Hensen N."/>
            <person name="Bonometti L."/>
            <person name="Westerberg I."/>
            <person name="Brannstrom I.O."/>
            <person name="Guillou S."/>
            <person name="Cros-Aarteil S."/>
            <person name="Calhoun S."/>
            <person name="Haridas S."/>
            <person name="Kuo A."/>
            <person name="Mondo S."/>
            <person name="Pangilinan J."/>
            <person name="Riley R."/>
            <person name="Labutti K."/>
            <person name="Andreopoulos B."/>
            <person name="Lipzen A."/>
            <person name="Chen C."/>
            <person name="Yanf M."/>
            <person name="Daum C."/>
            <person name="Ng V."/>
            <person name="Clum A."/>
            <person name="Ohm R."/>
            <person name="Martin F."/>
            <person name="Silar P."/>
            <person name="Natvig D."/>
            <person name="Lalanne C."/>
            <person name="Gautier V."/>
            <person name="Ament-Velasquez S.L."/>
            <person name="Kruys A."/>
            <person name="Hutchinson M.I."/>
            <person name="Powell A.J."/>
            <person name="Barry K."/>
            <person name="Miller A.N."/>
            <person name="Grigoriev I.V."/>
            <person name="Debuchy R."/>
            <person name="Gladieux P."/>
            <person name="Thoren M.H."/>
            <person name="Johannesson H."/>
        </authorList>
    </citation>
    <scope>NUCLEOTIDE SEQUENCE</scope>
    <source>
        <strain evidence="5">CBS 532.94</strain>
    </source>
</reference>
<accession>A0AAN7C3E9</accession>